<evidence type="ECO:0000256" key="6">
    <source>
        <dbReference type="ARBA" id="ARBA00023288"/>
    </source>
</evidence>
<accession>A0ABN5P9N5</accession>
<evidence type="ECO:0000256" key="2">
    <source>
        <dbReference type="ARBA" id="ARBA00022729"/>
    </source>
</evidence>
<evidence type="ECO:0000313" key="8">
    <source>
        <dbReference type="Proteomes" id="UP000262832"/>
    </source>
</evidence>
<keyword evidence="2" id="KW-0732">Signal</keyword>
<keyword evidence="4" id="KW-0564">Palmitate</keyword>
<dbReference type="Proteomes" id="UP000262832">
    <property type="component" value="Chromosome I"/>
</dbReference>
<gene>
    <name evidence="7" type="ORF">D1115_00440</name>
</gene>
<proteinExistence type="predicted"/>
<evidence type="ECO:0000256" key="3">
    <source>
        <dbReference type="ARBA" id="ARBA00023136"/>
    </source>
</evidence>
<comment type="subcellular location">
    <subcellularLocation>
        <location evidence="1">Cell outer membrane</location>
        <topology evidence="1">Lipid-anchor</topology>
    </subcellularLocation>
</comment>
<evidence type="ECO:0000256" key="4">
    <source>
        <dbReference type="ARBA" id="ARBA00023139"/>
    </source>
</evidence>
<name>A0ABN5P9N5_9VIBR</name>
<sequence>MQNEKLLTVLFVMVAATLVGCGQSGSLYIPDDTQQNEQSQ</sequence>
<organism evidence="7 8">
    <name type="scientific">Vibrio alfacsensis</name>
    <dbReference type="NCBI Taxonomy" id="1074311"/>
    <lineage>
        <taxon>Bacteria</taxon>
        <taxon>Pseudomonadati</taxon>
        <taxon>Pseudomonadota</taxon>
        <taxon>Gammaproteobacteria</taxon>
        <taxon>Vibrionales</taxon>
        <taxon>Vibrionaceae</taxon>
        <taxon>Vibrio</taxon>
    </lineage>
</organism>
<evidence type="ECO:0000313" key="7">
    <source>
        <dbReference type="EMBL" id="AXX99971.1"/>
    </source>
</evidence>
<evidence type="ECO:0000256" key="5">
    <source>
        <dbReference type="ARBA" id="ARBA00023237"/>
    </source>
</evidence>
<dbReference type="InterPro" id="IPR032831">
    <property type="entry name" value="LptM_cons"/>
</dbReference>
<evidence type="ECO:0000256" key="1">
    <source>
        <dbReference type="ARBA" id="ARBA00004459"/>
    </source>
</evidence>
<keyword evidence="8" id="KW-1185">Reference proteome</keyword>
<keyword evidence="3" id="KW-0472">Membrane</keyword>
<dbReference type="EMBL" id="CP032093">
    <property type="protein sequence ID" value="AXX99971.1"/>
    <property type="molecule type" value="Genomic_DNA"/>
</dbReference>
<dbReference type="NCBIfam" id="NF047847">
    <property type="entry name" value="SS_mature_LptM"/>
    <property type="match status" value="1"/>
</dbReference>
<keyword evidence="5" id="KW-0998">Cell outer membrane</keyword>
<reference evidence="7 8" key="1">
    <citation type="submission" date="2018-08" db="EMBL/GenBank/DDBJ databases">
        <title>Genomic taxonomy of the Vibrionaceae family.</title>
        <authorList>
            <person name="Gomez-Gil B."/>
            <person name="Tanaka M."/>
            <person name="Sawabe T."/>
            <person name="Enciso-Ibarra K."/>
        </authorList>
    </citation>
    <scope>NUCLEOTIDE SEQUENCE [LARGE SCALE GENOMIC DNA]</scope>
    <source>
        <strain evidence="7 8">CAIM 1831</strain>
    </source>
</reference>
<keyword evidence="6" id="KW-0449">Lipoprotein</keyword>
<dbReference type="RefSeq" id="WP_128809850.1">
    <property type="nucleotide sequence ID" value="NZ_CP032093.1"/>
</dbReference>
<protein>
    <submittedName>
        <fullName evidence="7">Lipopeptide</fullName>
    </submittedName>
</protein>
<dbReference type="PROSITE" id="PS51257">
    <property type="entry name" value="PROKAR_LIPOPROTEIN"/>
    <property type="match status" value="1"/>
</dbReference>